<evidence type="ECO:0000313" key="2">
    <source>
        <dbReference type="Proteomes" id="UP001595075"/>
    </source>
</evidence>
<protein>
    <submittedName>
        <fullName evidence="1">Uncharacterized protein</fullName>
    </submittedName>
</protein>
<name>A0ABR4CBG4_9HELO</name>
<keyword evidence="2" id="KW-1185">Reference proteome</keyword>
<accession>A0ABR4CBG4</accession>
<reference evidence="1 2" key="1">
    <citation type="journal article" date="2024" name="Commun. Biol.">
        <title>Comparative genomic analysis of thermophilic fungi reveals convergent evolutionary adaptations and gene losses.</title>
        <authorList>
            <person name="Steindorff A.S."/>
            <person name="Aguilar-Pontes M.V."/>
            <person name="Robinson A.J."/>
            <person name="Andreopoulos B."/>
            <person name="LaButti K."/>
            <person name="Kuo A."/>
            <person name="Mondo S."/>
            <person name="Riley R."/>
            <person name="Otillar R."/>
            <person name="Haridas S."/>
            <person name="Lipzen A."/>
            <person name="Grimwood J."/>
            <person name="Schmutz J."/>
            <person name="Clum A."/>
            <person name="Reid I.D."/>
            <person name="Moisan M.C."/>
            <person name="Butler G."/>
            <person name="Nguyen T.T.M."/>
            <person name="Dewar K."/>
            <person name="Conant G."/>
            <person name="Drula E."/>
            <person name="Henrissat B."/>
            <person name="Hansel C."/>
            <person name="Singer S."/>
            <person name="Hutchinson M.I."/>
            <person name="de Vries R.P."/>
            <person name="Natvig D.O."/>
            <person name="Powell A.J."/>
            <person name="Tsang A."/>
            <person name="Grigoriev I.V."/>
        </authorList>
    </citation>
    <scope>NUCLEOTIDE SEQUENCE [LARGE SCALE GENOMIC DNA]</scope>
    <source>
        <strain evidence="1 2">CBS 494.80</strain>
    </source>
</reference>
<sequence length="79" mass="8863">MLSSYLPALKVSEHQSGRVNLVKLVLHKLSRLGKTSKLSPSIFCDSVYLIPTEIHPSQYQDLIRPRIFALRGSTSQSQP</sequence>
<dbReference type="EMBL" id="JAZHXI010000010">
    <property type="protein sequence ID" value="KAL2067288.1"/>
    <property type="molecule type" value="Genomic_DNA"/>
</dbReference>
<organism evidence="1 2">
    <name type="scientific">Oculimacula yallundae</name>
    <dbReference type="NCBI Taxonomy" id="86028"/>
    <lineage>
        <taxon>Eukaryota</taxon>
        <taxon>Fungi</taxon>
        <taxon>Dikarya</taxon>
        <taxon>Ascomycota</taxon>
        <taxon>Pezizomycotina</taxon>
        <taxon>Leotiomycetes</taxon>
        <taxon>Helotiales</taxon>
        <taxon>Ploettnerulaceae</taxon>
        <taxon>Oculimacula</taxon>
    </lineage>
</organism>
<evidence type="ECO:0000313" key="1">
    <source>
        <dbReference type="EMBL" id="KAL2067288.1"/>
    </source>
</evidence>
<gene>
    <name evidence="1" type="ORF">VTL71DRAFT_1712</name>
</gene>
<proteinExistence type="predicted"/>
<comment type="caution">
    <text evidence="1">The sequence shown here is derived from an EMBL/GenBank/DDBJ whole genome shotgun (WGS) entry which is preliminary data.</text>
</comment>
<dbReference type="Proteomes" id="UP001595075">
    <property type="component" value="Unassembled WGS sequence"/>
</dbReference>